<accession>A0A059TU08</accession>
<gene>
    <name evidence="1" type="ORF">BM92_11510</name>
    <name evidence="2" type="ORF">E6P09_00930</name>
</gene>
<dbReference type="EMBL" id="CP039139">
    <property type="protein sequence ID" value="QCQ73914.1"/>
    <property type="molecule type" value="Genomic_DNA"/>
</dbReference>
<protein>
    <submittedName>
        <fullName evidence="1">ArsR family transcriptional regulator</fullName>
    </submittedName>
</protein>
<dbReference type="GO" id="GO:0004062">
    <property type="term" value="F:aryl sulfotransferase activity"/>
    <property type="evidence" value="ECO:0007669"/>
    <property type="project" value="InterPro"/>
</dbReference>
<reference evidence="1 3" key="1">
    <citation type="submission" date="2014-04" db="EMBL/GenBank/DDBJ databases">
        <title>Transcriptional profiles of Haloferax mediterranei on the basis of nitrogen availability.</title>
        <authorList>
            <person name="Bautista V."/>
        </authorList>
    </citation>
    <scope>NUCLEOTIDE SEQUENCE [LARGE SCALE GENOMIC DNA]</scope>
    <source>
        <strain evidence="1">ATCC 33500</strain>
        <strain evidence="3">ATCC 33500 / DSM 1411 / JCM 8866 / NBRC 14739 / NCIMB 2177 / R-4</strain>
    </source>
</reference>
<dbReference type="InterPro" id="IPR011042">
    <property type="entry name" value="6-blade_b-propeller_TolB-like"/>
</dbReference>
<name>A0A059TU08_HALMT</name>
<dbReference type="PANTHER" id="PTHR35340">
    <property type="entry name" value="PQQ ENZYME REPEAT PROTEIN-RELATED"/>
    <property type="match status" value="1"/>
</dbReference>
<dbReference type="InterPro" id="IPR053143">
    <property type="entry name" value="Arylsulfate_ST"/>
</dbReference>
<reference evidence="2 4" key="2">
    <citation type="submission" date="2019-04" db="EMBL/GenBank/DDBJ databases">
        <title>Methylomes of two halophilic Archaea, Haloarcula marismortui and Haloferax mediterranei.</title>
        <authorList>
            <person name="DasSarma S."/>
            <person name="DasSarma P."/>
            <person name="DasSarma S."/>
            <person name="Fomenkov A."/>
            <person name="Vincze T."/>
            <person name="Anton B.P."/>
            <person name="Roberts R.J."/>
        </authorList>
    </citation>
    <scope>NUCLEOTIDE SEQUENCE [LARGE SCALE GENOMIC DNA]</scope>
    <source>
        <strain evidence="2">ATCC 33500</strain>
        <strain evidence="4">ATCC 33500 / DSM 1411 / JCM 8866 / NBRC 14739 / NCIMB 2177 / R-4</strain>
    </source>
</reference>
<dbReference type="EMBL" id="CP007551">
    <property type="protein sequence ID" value="AHZ23224.1"/>
    <property type="molecule type" value="Genomic_DNA"/>
</dbReference>
<organism evidence="1 3">
    <name type="scientific">Haloferax mediterranei (strain ATCC 33500 / DSM 1411 / JCM 8866 / NBRC 14739 / NCIMB 2177 / R-4)</name>
    <name type="common">Halobacterium mediterranei</name>
    <dbReference type="NCBI Taxonomy" id="523841"/>
    <lineage>
        <taxon>Archaea</taxon>
        <taxon>Methanobacteriati</taxon>
        <taxon>Methanobacteriota</taxon>
        <taxon>Stenosarchaea group</taxon>
        <taxon>Halobacteria</taxon>
        <taxon>Halobacteriales</taxon>
        <taxon>Haloferacaceae</taxon>
        <taxon>Haloferax</taxon>
    </lineage>
</organism>
<dbReference type="PANTHER" id="PTHR35340:SF5">
    <property type="entry name" value="ASST-DOMAIN-CONTAINING PROTEIN"/>
    <property type="match status" value="1"/>
</dbReference>
<dbReference type="Gene3D" id="2.120.10.30">
    <property type="entry name" value="TolB, C-terminal domain"/>
    <property type="match status" value="1"/>
</dbReference>
<dbReference type="Proteomes" id="UP000027075">
    <property type="component" value="Chromosome"/>
</dbReference>
<dbReference type="OrthoDB" id="306371at2157"/>
<proteinExistence type="predicted"/>
<dbReference type="AlphaFoldDB" id="A0A059TU08"/>
<evidence type="ECO:0000313" key="3">
    <source>
        <dbReference type="Proteomes" id="UP000027075"/>
    </source>
</evidence>
<dbReference type="SUPFAM" id="SSF63829">
    <property type="entry name" value="Calcium-dependent phosphotriesterase"/>
    <property type="match status" value="1"/>
</dbReference>
<dbReference type="InterPro" id="IPR010262">
    <property type="entry name" value="Arylsulfotransferase_bact"/>
</dbReference>
<sequence length="482" mass="53647">MAPTPMPRRHLARALAALVVSSLLVSVGISALTHTPTDSRTGTVESPADGPTVVGIQGFHFRGQGATKKPARLISVGPKASLHRSFDGSRVGAQWFYDVDPVGDNDILVSATIPQGTVVVRFDRLTGKVVWSEQLPYHDTHDVDSLGDGKLLIANMRQYNETTSVSNDRLLVYDRHEDEVVWEWLFHEHYPNSTDGGFAGDWTHVNDVDKVGDGLYLASPRNFDQVIVVNRSTGEIELRLGEDDTREILHRQHNPDLIRGPNGSVSVLVADSENDRVVEYTRHCEDGKVGVVEADPEDCEWERTWTLAGGLNWPRDADRLPNGNTLVTDTLNHRVIEVTPEGRIVWEYYATWGPYDAERIGTGDGSNGPPMVSIDAPKHATLSNSVGVTPGTGDRQTFHGWLTETTAGTPLSGPVEKFALRWAHVTPWLTPVWMTGWDFARTILAMLVLLGWTTVETYYRRERLWDRVNNFAERVRAASDDW</sequence>
<dbReference type="Pfam" id="PF05935">
    <property type="entry name" value="Arylsulfotrans"/>
    <property type="match status" value="1"/>
</dbReference>
<evidence type="ECO:0000313" key="1">
    <source>
        <dbReference type="EMBL" id="AHZ23224.1"/>
    </source>
</evidence>
<evidence type="ECO:0000313" key="4">
    <source>
        <dbReference type="Proteomes" id="UP000299011"/>
    </source>
</evidence>
<evidence type="ECO:0000313" key="2">
    <source>
        <dbReference type="EMBL" id="QCQ73914.1"/>
    </source>
</evidence>
<dbReference type="Proteomes" id="UP000299011">
    <property type="component" value="Chromosome"/>
</dbReference>